<dbReference type="STRING" id="1081102.A0A167T9K7"/>
<feature type="region of interest" description="Disordered" evidence="16">
    <location>
        <begin position="367"/>
        <end position="399"/>
    </location>
</feature>
<organism evidence="18 19">
    <name type="scientific">Niveomyces insectorum RCEF 264</name>
    <dbReference type="NCBI Taxonomy" id="1081102"/>
    <lineage>
        <taxon>Eukaryota</taxon>
        <taxon>Fungi</taxon>
        <taxon>Dikarya</taxon>
        <taxon>Ascomycota</taxon>
        <taxon>Pezizomycotina</taxon>
        <taxon>Sordariomycetes</taxon>
        <taxon>Hypocreomycetidae</taxon>
        <taxon>Hypocreales</taxon>
        <taxon>Cordycipitaceae</taxon>
        <taxon>Niveomyces</taxon>
    </lineage>
</organism>
<dbReference type="Gene3D" id="1.10.510.10">
    <property type="entry name" value="Transferase(Phosphotransferase) domain 1"/>
    <property type="match status" value="1"/>
</dbReference>
<evidence type="ECO:0000256" key="7">
    <source>
        <dbReference type="ARBA" id="ARBA00022679"/>
    </source>
</evidence>
<gene>
    <name evidence="18" type="ORF">SPI_05484</name>
</gene>
<keyword evidence="19" id="KW-1185">Reference proteome</keyword>
<evidence type="ECO:0000256" key="3">
    <source>
        <dbReference type="ARBA" id="ARBA00012513"/>
    </source>
</evidence>
<comment type="subunit">
    <text evidence="2">Component of the EKC/KEOPS complex composed of at least BUD32, CGI121, GON7, KAE1 and PCC1; the whole complex dimerizes.</text>
</comment>
<dbReference type="Pfam" id="PF00069">
    <property type="entry name" value="Pkinase"/>
    <property type="match status" value="2"/>
</dbReference>
<evidence type="ECO:0000256" key="9">
    <source>
        <dbReference type="ARBA" id="ARBA00022777"/>
    </source>
</evidence>
<evidence type="ECO:0000256" key="1">
    <source>
        <dbReference type="ARBA" id="ARBA00003747"/>
    </source>
</evidence>
<comment type="caution">
    <text evidence="18">The sequence shown here is derived from an EMBL/GenBank/DDBJ whole genome shotgun (WGS) entry which is preliminary data.</text>
</comment>
<evidence type="ECO:0000256" key="16">
    <source>
        <dbReference type="SAM" id="MobiDB-lite"/>
    </source>
</evidence>
<evidence type="ECO:0000313" key="18">
    <source>
        <dbReference type="EMBL" id="OAA60360.1"/>
    </source>
</evidence>
<evidence type="ECO:0000259" key="17">
    <source>
        <dbReference type="PROSITE" id="PS50011"/>
    </source>
</evidence>
<evidence type="ECO:0000256" key="14">
    <source>
        <dbReference type="ARBA" id="ARBA00048679"/>
    </source>
</evidence>
<evidence type="ECO:0000313" key="19">
    <source>
        <dbReference type="Proteomes" id="UP000076874"/>
    </source>
</evidence>
<proteinExistence type="predicted"/>
<keyword evidence="8 15" id="KW-0547">Nucleotide-binding</keyword>
<evidence type="ECO:0000256" key="5">
    <source>
        <dbReference type="ARBA" id="ARBA00019973"/>
    </source>
</evidence>
<evidence type="ECO:0000256" key="4">
    <source>
        <dbReference type="ARBA" id="ARBA00013948"/>
    </source>
</evidence>
<evidence type="ECO:0000256" key="12">
    <source>
        <dbReference type="ARBA" id="ARBA00033194"/>
    </source>
</evidence>
<sequence length="470" mass="53110">MNLRLPPAWARGPRDKFVKIERRDFSQLPGQLWKRLRVRVPDYELVKLETLEGFRPGGYHPIHLHDELHDGRYRVVHKLGHGGFGTVWLCRDCHAATPTYVAIKILVANQTEKDDRELLSAARLAELRIDDDPFGSHVVLPRTHFFSHSPNGTHRCLVYPVLGPPVHDAAMVWDGDERGVALFQEAARQVVGTLEALHSRGICHGDFRPGNILLGLRNLDGLDEEQVLELLGEPETTEIFIRKDSQPTPDIPYAPRYLVYPVSYVDVDEDAILPHIHVIDLGQSFDTTRQPLPAAFGIPANYAAPEVVLDQRGDVAMDLWSLGCTLYELRLGRRLFDVFQTNVLCKQHYVDEVASLLGAPPEPWDDYYSEEDDSSCGNATASDSTESGGDQVDGERNDGQRDRVVHALVERLALCPDCPGTDCTHPRFQGISEAEAITFADLLEQLLRYRPEDRLQARNLLMHPWFHTRY</sequence>
<comment type="catalytic activity">
    <reaction evidence="13">
        <text>L-threonyl-[protein] + ATP = O-phospho-L-threonyl-[protein] + ADP + H(+)</text>
        <dbReference type="Rhea" id="RHEA:46608"/>
        <dbReference type="Rhea" id="RHEA-COMP:11060"/>
        <dbReference type="Rhea" id="RHEA-COMP:11605"/>
        <dbReference type="ChEBI" id="CHEBI:15378"/>
        <dbReference type="ChEBI" id="CHEBI:30013"/>
        <dbReference type="ChEBI" id="CHEBI:30616"/>
        <dbReference type="ChEBI" id="CHEBI:61977"/>
        <dbReference type="ChEBI" id="CHEBI:456216"/>
        <dbReference type="EC" id="2.7.11.1"/>
    </reaction>
</comment>
<dbReference type="InterPro" id="IPR008266">
    <property type="entry name" value="Tyr_kinase_AS"/>
</dbReference>
<feature type="compositionally biased region" description="Polar residues" evidence="16">
    <location>
        <begin position="376"/>
        <end position="388"/>
    </location>
</feature>
<reference evidence="18 19" key="1">
    <citation type="journal article" date="2016" name="Genome Biol. Evol.">
        <title>Divergent and convergent evolution of fungal pathogenicity.</title>
        <authorList>
            <person name="Shang Y."/>
            <person name="Xiao G."/>
            <person name="Zheng P."/>
            <person name="Cen K."/>
            <person name="Zhan S."/>
            <person name="Wang C."/>
        </authorList>
    </citation>
    <scope>NUCLEOTIDE SEQUENCE [LARGE SCALE GENOMIC DNA]</scope>
    <source>
        <strain evidence="18 19">RCEF 264</strain>
    </source>
</reference>
<accession>A0A167T9K7</accession>
<protein>
    <recommendedName>
        <fullName evidence="5">EKC/KEOPS complex subunit BUD32</fullName>
        <ecNumber evidence="3">2.7.11.1</ecNumber>
    </recommendedName>
    <alternativeName>
        <fullName evidence="11 12">Atypical Serine/threonine protein kinase BUD32</fullName>
    </alternativeName>
    <alternativeName>
        <fullName evidence="4">EKC/KEOPS complex subunit bud32</fullName>
    </alternativeName>
</protein>
<evidence type="ECO:0000256" key="15">
    <source>
        <dbReference type="PROSITE-ProRule" id="PRU10141"/>
    </source>
</evidence>
<dbReference type="Gene3D" id="3.30.200.20">
    <property type="entry name" value="Phosphorylase Kinase, domain 1"/>
    <property type="match status" value="1"/>
</dbReference>
<keyword evidence="10 15" id="KW-0067">ATP-binding</keyword>
<dbReference type="EMBL" id="AZHD01000009">
    <property type="protein sequence ID" value="OAA60360.1"/>
    <property type="molecule type" value="Genomic_DNA"/>
</dbReference>
<dbReference type="SMART" id="SM00220">
    <property type="entry name" value="S_TKc"/>
    <property type="match status" value="1"/>
</dbReference>
<comment type="function">
    <text evidence="1">Component of the EKC/KEOPS complex that is required for the formation of a threonylcarbamoyl group on adenosine at position 37 (t(6)A37) in tRNAs that read codons beginning with adenine. The complex is probably involved in the transfer of the threonylcarbamoyl moiety of threonylcarbamoyl-AMP (TC-AMP) to the N6 group of A37. BUD32 has ATPase activity in the context of the EKC/KEOPS complex and likely plays a supporting role to the catalytic subunit KAE1. The EKC/KEOPS complex also promotes both telomere uncapping and telomere elongation. The complex is required for efficient recruitment of transcriptional coactivators.</text>
</comment>
<evidence type="ECO:0000256" key="10">
    <source>
        <dbReference type="ARBA" id="ARBA00022840"/>
    </source>
</evidence>
<dbReference type="PANTHER" id="PTHR24058">
    <property type="entry name" value="DUAL SPECIFICITY PROTEIN KINASE"/>
    <property type="match status" value="1"/>
</dbReference>
<dbReference type="InterPro" id="IPR017441">
    <property type="entry name" value="Protein_kinase_ATP_BS"/>
</dbReference>
<dbReference type="Proteomes" id="UP000076874">
    <property type="component" value="Unassembled WGS sequence"/>
</dbReference>
<dbReference type="InterPro" id="IPR000719">
    <property type="entry name" value="Prot_kinase_dom"/>
</dbReference>
<evidence type="ECO:0000256" key="13">
    <source>
        <dbReference type="ARBA" id="ARBA00047899"/>
    </source>
</evidence>
<evidence type="ECO:0000256" key="2">
    <source>
        <dbReference type="ARBA" id="ARBA00011534"/>
    </source>
</evidence>
<dbReference type="GO" id="GO:0004674">
    <property type="term" value="F:protein serine/threonine kinase activity"/>
    <property type="evidence" value="ECO:0007669"/>
    <property type="project" value="UniProtKB-KW"/>
</dbReference>
<keyword evidence="7" id="KW-0808">Transferase</keyword>
<dbReference type="PROSITE" id="PS00107">
    <property type="entry name" value="PROTEIN_KINASE_ATP"/>
    <property type="match status" value="1"/>
</dbReference>
<feature type="domain" description="Protein kinase" evidence="17">
    <location>
        <begin position="73"/>
        <end position="466"/>
    </location>
</feature>
<dbReference type="EC" id="2.7.11.1" evidence="3"/>
<feature type="binding site" evidence="15">
    <location>
        <position position="104"/>
    </location>
    <ligand>
        <name>ATP</name>
        <dbReference type="ChEBI" id="CHEBI:30616"/>
    </ligand>
</feature>
<dbReference type="PROSITE" id="PS00109">
    <property type="entry name" value="PROTEIN_KINASE_TYR"/>
    <property type="match status" value="1"/>
</dbReference>
<evidence type="ECO:0000256" key="8">
    <source>
        <dbReference type="ARBA" id="ARBA00022741"/>
    </source>
</evidence>
<dbReference type="SUPFAM" id="SSF56112">
    <property type="entry name" value="Protein kinase-like (PK-like)"/>
    <property type="match status" value="1"/>
</dbReference>
<dbReference type="InterPro" id="IPR050494">
    <property type="entry name" value="Ser_Thr_dual-spec_kinase"/>
</dbReference>
<evidence type="ECO:0000256" key="11">
    <source>
        <dbReference type="ARBA" id="ARBA00030980"/>
    </source>
</evidence>
<comment type="catalytic activity">
    <reaction evidence="14">
        <text>L-seryl-[protein] + ATP = O-phospho-L-seryl-[protein] + ADP + H(+)</text>
        <dbReference type="Rhea" id="RHEA:17989"/>
        <dbReference type="Rhea" id="RHEA-COMP:9863"/>
        <dbReference type="Rhea" id="RHEA-COMP:11604"/>
        <dbReference type="ChEBI" id="CHEBI:15378"/>
        <dbReference type="ChEBI" id="CHEBI:29999"/>
        <dbReference type="ChEBI" id="CHEBI:30616"/>
        <dbReference type="ChEBI" id="CHEBI:83421"/>
        <dbReference type="ChEBI" id="CHEBI:456216"/>
        <dbReference type="EC" id="2.7.11.1"/>
    </reaction>
</comment>
<keyword evidence="6" id="KW-0723">Serine/threonine-protein kinase</keyword>
<name>A0A167T9K7_9HYPO</name>
<dbReference type="GO" id="GO:0005524">
    <property type="term" value="F:ATP binding"/>
    <property type="evidence" value="ECO:0007669"/>
    <property type="project" value="UniProtKB-UniRule"/>
</dbReference>
<dbReference type="AlphaFoldDB" id="A0A167T9K7"/>
<keyword evidence="9 18" id="KW-0418">Kinase</keyword>
<dbReference type="InterPro" id="IPR011009">
    <property type="entry name" value="Kinase-like_dom_sf"/>
</dbReference>
<dbReference type="OrthoDB" id="5979581at2759"/>
<dbReference type="PROSITE" id="PS50011">
    <property type="entry name" value="PROTEIN_KINASE_DOM"/>
    <property type="match status" value="1"/>
</dbReference>
<evidence type="ECO:0000256" key="6">
    <source>
        <dbReference type="ARBA" id="ARBA00022527"/>
    </source>
</evidence>